<dbReference type="GO" id="GO:0071949">
    <property type="term" value="F:FAD binding"/>
    <property type="evidence" value="ECO:0007669"/>
    <property type="project" value="InterPro"/>
</dbReference>
<dbReference type="Proteomes" id="UP000193467">
    <property type="component" value="Unassembled WGS sequence"/>
</dbReference>
<dbReference type="AlphaFoldDB" id="A0A1Y2DBP5"/>
<proteinExistence type="inferred from homology"/>
<keyword evidence="4" id="KW-0560">Oxidoreductase</keyword>
<dbReference type="PANTHER" id="PTHR43004">
    <property type="entry name" value="TRK SYSTEM POTASSIUM UPTAKE PROTEIN"/>
    <property type="match status" value="1"/>
</dbReference>
<dbReference type="InterPro" id="IPR012941">
    <property type="entry name" value="Phe_hydrox_C_dim_dom"/>
</dbReference>
<sequence length="638" mass="70896">MAPQSSEVDVLIVGAGPAGLMLATWLSKLKISTRIIDKRNTKVFTGQADGVQCRTVEVFQSFGFAERLVKEGAHINEVAHWEPKEGGGIQRTKRTPDNEPGTSRFPHAVLTQGRIERFMLDAMREFNDLEVHRSIQPTSLSIDPSLVSDFTSHAISVTLRHLSEEEATPTQVGTVANGLFRSNLLTDEEADANPPPNANGDVGKEEIVKAKFVVGCDGARSWVRKQLDLHLEGDSANTYWGVLDALVITDFPDIRLKCTMHSHDAGSILIVPRERDLVRLYVQLGHTEEGERVDRTKVTPESILATAQRIMAPYKIETPYVEWFTCYEIGQRICPKVTLDERVFIAGDAFHTHSPKAGQGMNVSMMDTYNLGWKLAHVLQGKADTSILKTYQDERHQTAQELIDLDYRLSRMFSAKPSTGADDKTGVSLEEFEAFFKSVGKWASGTAAQYKSGVLVEKTGATDVAKGLPLGMRFESHQVVSIADARPWHIGDRLESDGRWRIIIFAGDVRIASQKAQLEKVAAYLDSPSGPLRTYTPPNADIDSVIETLTIISNPRISIEPNDFPEILWPAKGEFGCRDYHKLYADDESWFSGKGEAYKHLGIDTETGCIAVVRPDQTVSLTCRLEEHELLGEFRRGD</sequence>
<comment type="similarity">
    <text evidence="1">Belongs to the PheA/TfdB FAD monooxygenase family.</text>
</comment>
<evidence type="ECO:0000256" key="4">
    <source>
        <dbReference type="ARBA" id="ARBA00023002"/>
    </source>
</evidence>
<dbReference type="PRINTS" id="PR00420">
    <property type="entry name" value="RNGMNOXGNASE"/>
</dbReference>
<accession>A0A1Y2DBP5</accession>
<dbReference type="Gene3D" id="3.40.30.20">
    <property type="match status" value="1"/>
</dbReference>
<feature type="domain" description="Phenol hydroxylase-like C-terminal dimerisation" evidence="7">
    <location>
        <begin position="449"/>
        <end position="634"/>
    </location>
</feature>
<evidence type="ECO:0000256" key="5">
    <source>
        <dbReference type="SAM" id="MobiDB-lite"/>
    </source>
</evidence>
<dbReference type="EMBL" id="MCGR01000085">
    <property type="protein sequence ID" value="ORY56536.1"/>
    <property type="molecule type" value="Genomic_DNA"/>
</dbReference>
<evidence type="ECO:0000259" key="7">
    <source>
        <dbReference type="Pfam" id="PF07976"/>
    </source>
</evidence>
<dbReference type="OrthoDB" id="2536619at2759"/>
<dbReference type="STRING" id="106004.A0A1Y2DBP5"/>
<dbReference type="SUPFAM" id="SSF51905">
    <property type="entry name" value="FAD/NAD(P)-binding domain"/>
    <property type="match status" value="1"/>
</dbReference>
<dbReference type="InterPro" id="IPR036188">
    <property type="entry name" value="FAD/NAD-bd_sf"/>
</dbReference>
<evidence type="ECO:0000256" key="2">
    <source>
        <dbReference type="ARBA" id="ARBA00022630"/>
    </source>
</evidence>
<organism evidence="8 9">
    <name type="scientific">Leucosporidium creatinivorum</name>
    <dbReference type="NCBI Taxonomy" id="106004"/>
    <lineage>
        <taxon>Eukaryota</taxon>
        <taxon>Fungi</taxon>
        <taxon>Dikarya</taxon>
        <taxon>Basidiomycota</taxon>
        <taxon>Pucciniomycotina</taxon>
        <taxon>Microbotryomycetes</taxon>
        <taxon>Leucosporidiales</taxon>
        <taxon>Leucosporidium</taxon>
    </lineage>
</organism>
<dbReference type="Gene3D" id="3.50.50.60">
    <property type="entry name" value="FAD/NAD(P)-binding domain"/>
    <property type="match status" value="1"/>
</dbReference>
<keyword evidence="8" id="KW-0503">Monooxygenase</keyword>
<dbReference type="Pfam" id="PF01494">
    <property type="entry name" value="FAD_binding_3"/>
    <property type="match status" value="1"/>
</dbReference>
<dbReference type="InterPro" id="IPR038220">
    <property type="entry name" value="PHOX_C_sf"/>
</dbReference>
<dbReference type="Gene3D" id="3.30.9.10">
    <property type="entry name" value="D-Amino Acid Oxidase, subunit A, domain 2"/>
    <property type="match status" value="1"/>
</dbReference>
<dbReference type="PANTHER" id="PTHR43004:SF20">
    <property type="entry name" value="2-MONOOXYGENASE, PUTATIVE (AFU_ORTHOLOGUE AFUA_1G13660)-RELATED"/>
    <property type="match status" value="1"/>
</dbReference>
<evidence type="ECO:0000313" key="9">
    <source>
        <dbReference type="Proteomes" id="UP000193467"/>
    </source>
</evidence>
<evidence type="ECO:0000256" key="1">
    <source>
        <dbReference type="ARBA" id="ARBA00007801"/>
    </source>
</evidence>
<dbReference type="CDD" id="cd02979">
    <property type="entry name" value="PHOX_C"/>
    <property type="match status" value="1"/>
</dbReference>
<evidence type="ECO:0000313" key="8">
    <source>
        <dbReference type="EMBL" id="ORY56536.1"/>
    </source>
</evidence>
<gene>
    <name evidence="8" type="ORF">BCR35DRAFT_322627</name>
</gene>
<dbReference type="SUPFAM" id="SSF54373">
    <property type="entry name" value="FAD-linked reductases, C-terminal domain"/>
    <property type="match status" value="1"/>
</dbReference>
<evidence type="ECO:0000259" key="6">
    <source>
        <dbReference type="Pfam" id="PF01494"/>
    </source>
</evidence>
<dbReference type="Pfam" id="PF07976">
    <property type="entry name" value="Phe_hydrox_dim"/>
    <property type="match status" value="1"/>
</dbReference>
<dbReference type="InterPro" id="IPR002938">
    <property type="entry name" value="FAD-bd"/>
</dbReference>
<dbReference type="InterPro" id="IPR036249">
    <property type="entry name" value="Thioredoxin-like_sf"/>
</dbReference>
<name>A0A1Y2DBP5_9BASI</name>
<keyword evidence="3" id="KW-0274">FAD</keyword>
<dbReference type="GO" id="GO:0016709">
    <property type="term" value="F:oxidoreductase activity, acting on paired donors, with incorporation or reduction of molecular oxygen, NAD(P)H as one donor, and incorporation of one atom of oxygen"/>
    <property type="evidence" value="ECO:0007669"/>
    <property type="project" value="UniProtKB-ARBA"/>
</dbReference>
<feature type="region of interest" description="Disordered" evidence="5">
    <location>
        <begin position="85"/>
        <end position="105"/>
    </location>
</feature>
<keyword evidence="9" id="KW-1185">Reference proteome</keyword>
<keyword evidence="2" id="KW-0285">Flavoprotein</keyword>
<protein>
    <submittedName>
        <fullName evidence="8">FAD monooxygenase</fullName>
    </submittedName>
</protein>
<comment type="caution">
    <text evidence="8">The sequence shown here is derived from an EMBL/GenBank/DDBJ whole genome shotgun (WGS) entry which is preliminary data.</text>
</comment>
<dbReference type="SUPFAM" id="SSF52833">
    <property type="entry name" value="Thioredoxin-like"/>
    <property type="match status" value="1"/>
</dbReference>
<feature type="domain" description="FAD-binding" evidence="6">
    <location>
        <begin position="7"/>
        <end position="404"/>
    </location>
</feature>
<reference evidence="8 9" key="1">
    <citation type="submission" date="2016-07" db="EMBL/GenBank/DDBJ databases">
        <title>Pervasive Adenine N6-methylation of Active Genes in Fungi.</title>
        <authorList>
            <consortium name="DOE Joint Genome Institute"/>
            <person name="Mondo S.J."/>
            <person name="Dannebaum R.O."/>
            <person name="Kuo R.C."/>
            <person name="Labutti K."/>
            <person name="Haridas S."/>
            <person name="Kuo A."/>
            <person name="Salamov A."/>
            <person name="Ahrendt S.R."/>
            <person name="Lipzen A."/>
            <person name="Sullivan W."/>
            <person name="Andreopoulos W.B."/>
            <person name="Clum A."/>
            <person name="Lindquist E."/>
            <person name="Daum C."/>
            <person name="Ramamoorthy G.K."/>
            <person name="Gryganskyi A."/>
            <person name="Culley D."/>
            <person name="Magnuson J.K."/>
            <person name="James T.Y."/>
            <person name="O'Malley M.A."/>
            <person name="Stajich J.E."/>
            <person name="Spatafora J.W."/>
            <person name="Visel A."/>
            <person name="Grigoriev I.V."/>
        </authorList>
    </citation>
    <scope>NUCLEOTIDE SEQUENCE [LARGE SCALE GENOMIC DNA]</scope>
    <source>
        <strain evidence="8 9">62-1032</strain>
    </source>
</reference>
<dbReference type="InParanoid" id="A0A1Y2DBP5"/>
<dbReference type="InterPro" id="IPR050641">
    <property type="entry name" value="RIFMO-like"/>
</dbReference>
<evidence type="ECO:0000256" key="3">
    <source>
        <dbReference type="ARBA" id="ARBA00022827"/>
    </source>
</evidence>